<evidence type="ECO:0000256" key="1">
    <source>
        <dbReference type="ARBA" id="ARBA00023239"/>
    </source>
</evidence>
<dbReference type="Gene3D" id="2.160.20.10">
    <property type="entry name" value="Single-stranded right-handed beta-helix, Pectin lyase-like"/>
    <property type="match status" value="1"/>
</dbReference>
<dbReference type="SUPFAM" id="SSF50370">
    <property type="entry name" value="Ricin B-like lectins"/>
    <property type="match status" value="1"/>
</dbReference>
<name>A0A0F9GFT8_9ZZZZ</name>
<feature type="domain" description="Ricin B lectin" evidence="2">
    <location>
        <begin position="38"/>
        <end position="173"/>
    </location>
</feature>
<gene>
    <name evidence="4" type="ORF">LCGC14_1832530</name>
</gene>
<dbReference type="InterPro" id="IPR002022">
    <property type="entry name" value="Pec_lyase"/>
</dbReference>
<dbReference type="EMBL" id="LAZR01018121">
    <property type="protein sequence ID" value="KKL97633.1"/>
    <property type="molecule type" value="Genomic_DNA"/>
</dbReference>
<dbReference type="SUPFAM" id="SSF51126">
    <property type="entry name" value="Pectin lyase-like"/>
    <property type="match status" value="1"/>
</dbReference>
<organism evidence="4">
    <name type="scientific">marine sediment metagenome</name>
    <dbReference type="NCBI Taxonomy" id="412755"/>
    <lineage>
        <taxon>unclassified sequences</taxon>
        <taxon>metagenomes</taxon>
        <taxon>ecological metagenomes</taxon>
    </lineage>
</organism>
<evidence type="ECO:0000259" key="2">
    <source>
        <dbReference type="SMART" id="SM00458"/>
    </source>
</evidence>
<evidence type="ECO:0000259" key="3">
    <source>
        <dbReference type="SMART" id="SM00656"/>
    </source>
</evidence>
<dbReference type="PANTHER" id="PTHR31683">
    <property type="entry name" value="PECTATE LYASE 18-RELATED"/>
    <property type="match status" value="1"/>
</dbReference>
<dbReference type="SMART" id="SM00458">
    <property type="entry name" value="RICIN"/>
    <property type="match status" value="1"/>
</dbReference>
<sequence length="532" mass="57139">MSVMTTLIQWQKSLFLLLLSACSFATLAENCTTMPTSGGVYSVINRGSNLALDVNTSDSSGAPDVISYQYWGGANQKFALTKGSDGYWTIRAQHNNQVLDVLNSSQSNGANIVMYDDWQGDNQRWQLKASSSGGFNIVNKLTQKSLTVAGSQNGANVYQNDDTGGSSQRWYINPVSGSCGSSSGGGQTSSELIGFAAQLGSDGLATTTGGGNVSPTIVTSCSALTAALNSNSTAVIQVPNNTTINCHTANRTVAACPLDCATWGDNGKTWYRVPVGSQSCSELGSSSNNTVNVTRNDSRLIVRSNKTLEGLGANSKIIGASLVISNQRNIIIRNILLEDINPALVEAGDAISVDDSSHIWIDHMAFNKISDGYIDIGNSQNVTLSWNRFYGYNPQVCANQHWYTHLFQNSQVTAHHNFWDTAAGRNPKIDGYNSRVHMFNNYWKNITYFAISAGNGAEVLVENNYFENSAKPHWNQGSGYFSASGNVYTGVSATDQYRDSGANIFNDIQLYPYSLDNASSLGSQVDGGTGPQ</sequence>
<protein>
    <submittedName>
        <fullName evidence="4">Uncharacterized protein</fullName>
    </submittedName>
</protein>
<proteinExistence type="predicted"/>
<reference evidence="4" key="1">
    <citation type="journal article" date="2015" name="Nature">
        <title>Complex archaea that bridge the gap between prokaryotes and eukaryotes.</title>
        <authorList>
            <person name="Spang A."/>
            <person name="Saw J.H."/>
            <person name="Jorgensen S.L."/>
            <person name="Zaremba-Niedzwiedzka K."/>
            <person name="Martijn J."/>
            <person name="Lind A.E."/>
            <person name="van Eijk R."/>
            <person name="Schleper C."/>
            <person name="Guy L."/>
            <person name="Ettema T.J."/>
        </authorList>
    </citation>
    <scope>NUCLEOTIDE SEQUENCE</scope>
</reference>
<dbReference type="InterPro" id="IPR035992">
    <property type="entry name" value="Ricin_B-like_lectins"/>
</dbReference>
<keyword evidence="1" id="KW-0456">Lyase</keyword>
<dbReference type="InterPro" id="IPR012334">
    <property type="entry name" value="Pectin_lyas_fold"/>
</dbReference>
<dbReference type="InterPro" id="IPR045032">
    <property type="entry name" value="PEL"/>
</dbReference>
<dbReference type="PANTHER" id="PTHR31683:SF18">
    <property type="entry name" value="PECTATE LYASE 21-RELATED"/>
    <property type="match status" value="1"/>
</dbReference>
<accession>A0A0F9GFT8</accession>
<dbReference type="CDD" id="cd00161">
    <property type="entry name" value="beta-trefoil_Ricin-like"/>
    <property type="match status" value="1"/>
</dbReference>
<dbReference type="SMART" id="SM00656">
    <property type="entry name" value="Amb_all"/>
    <property type="match status" value="1"/>
</dbReference>
<dbReference type="Pfam" id="PF14200">
    <property type="entry name" value="RicinB_lectin_2"/>
    <property type="match status" value="2"/>
</dbReference>
<dbReference type="InterPro" id="IPR011050">
    <property type="entry name" value="Pectin_lyase_fold/virulence"/>
</dbReference>
<comment type="caution">
    <text evidence="4">The sequence shown here is derived from an EMBL/GenBank/DDBJ whole genome shotgun (WGS) entry which is preliminary data.</text>
</comment>
<dbReference type="Pfam" id="PF00544">
    <property type="entry name" value="Pectate_lyase_4"/>
    <property type="match status" value="1"/>
</dbReference>
<evidence type="ECO:0000313" key="4">
    <source>
        <dbReference type="EMBL" id="KKL97633.1"/>
    </source>
</evidence>
<dbReference type="InterPro" id="IPR000772">
    <property type="entry name" value="Ricin_B_lectin"/>
</dbReference>
<dbReference type="AlphaFoldDB" id="A0A0F9GFT8"/>
<dbReference type="PROSITE" id="PS50231">
    <property type="entry name" value="RICIN_B_LECTIN"/>
    <property type="match status" value="1"/>
</dbReference>
<dbReference type="GO" id="GO:0030570">
    <property type="term" value="F:pectate lyase activity"/>
    <property type="evidence" value="ECO:0007669"/>
    <property type="project" value="InterPro"/>
</dbReference>
<feature type="domain" description="Pectate lyase" evidence="3">
    <location>
        <begin position="266"/>
        <end position="472"/>
    </location>
</feature>
<dbReference type="Gene3D" id="2.80.10.50">
    <property type="match status" value="3"/>
</dbReference>